<proteinExistence type="predicted"/>
<protein>
    <submittedName>
        <fullName evidence="1">Uncharacterized protein</fullName>
    </submittedName>
</protein>
<dbReference type="EMBL" id="KB932275">
    <property type="protein sequence ID" value="KCV67249.1"/>
    <property type="molecule type" value="Genomic_DNA"/>
</dbReference>
<evidence type="ECO:0000313" key="1">
    <source>
        <dbReference type="EMBL" id="KCV67249.1"/>
    </source>
</evidence>
<dbReference type="GeneID" id="20531055"/>
<accession>A0A058YZ33</accession>
<gene>
    <name evidence="1" type="ORF">H696_06330</name>
</gene>
<organism evidence="1">
    <name type="scientific">Fonticula alba</name>
    <name type="common">Slime mold</name>
    <dbReference type="NCBI Taxonomy" id="691883"/>
    <lineage>
        <taxon>Eukaryota</taxon>
        <taxon>Rotosphaerida</taxon>
        <taxon>Fonticulaceae</taxon>
        <taxon>Fonticula</taxon>
    </lineage>
</organism>
<sequence length="109" mass="12311">MSSPQTSSDSREPAEPAADIKLTLVMKESILQSTLKNSYLLSSHLTVYQVRIQLQRLIKNNLKKLKSKDPNDVIVPIDIDLNNPPYIFVNSFLPNDDMTVSQLFLVRAP</sequence>
<dbReference type="Proteomes" id="UP000030693">
    <property type="component" value="Unassembled WGS sequence"/>
</dbReference>
<dbReference type="RefSeq" id="XP_009498347.1">
    <property type="nucleotide sequence ID" value="XM_009500072.1"/>
</dbReference>
<keyword evidence="2" id="KW-1185">Reference proteome</keyword>
<evidence type="ECO:0000313" key="2">
    <source>
        <dbReference type="Proteomes" id="UP000030693"/>
    </source>
</evidence>
<name>A0A058YZ33_FONAL</name>
<dbReference type="AlphaFoldDB" id="A0A058YZ33"/>
<reference evidence="1" key="1">
    <citation type="submission" date="2013-04" db="EMBL/GenBank/DDBJ databases">
        <title>The Genome Sequence of Fonticula alba ATCC 38817.</title>
        <authorList>
            <consortium name="The Broad Institute Genomics Platform"/>
            <person name="Russ C."/>
            <person name="Cuomo C."/>
            <person name="Burger G."/>
            <person name="Gray M.W."/>
            <person name="Holland P.W.H."/>
            <person name="King N."/>
            <person name="Lang F.B.F."/>
            <person name="Roger A.J."/>
            <person name="Ruiz-Trillo I."/>
            <person name="Brown M."/>
            <person name="Walker B."/>
            <person name="Young S."/>
            <person name="Zeng Q."/>
            <person name="Gargeya S."/>
            <person name="Fitzgerald M."/>
            <person name="Haas B."/>
            <person name="Abouelleil A."/>
            <person name="Allen A.W."/>
            <person name="Alvarado L."/>
            <person name="Arachchi H.M."/>
            <person name="Berlin A.M."/>
            <person name="Chapman S.B."/>
            <person name="Gainer-Dewar J."/>
            <person name="Goldberg J."/>
            <person name="Griggs A."/>
            <person name="Gujja S."/>
            <person name="Hansen M."/>
            <person name="Howarth C."/>
            <person name="Imamovic A."/>
            <person name="Ireland A."/>
            <person name="Larimer J."/>
            <person name="McCowan C."/>
            <person name="Murphy C."/>
            <person name="Pearson M."/>
            <person name="Poon T.W."/>
            <person name="Priest M."/>
            <person name="Roberts A."/>
            <person name="Saif S."/>
            <person name="Shea T."/>
            <person name="Sisk P."/>
            <person name="Sykes S."/>
            <person name="Wortman J."/>
            <person name="Nusbaum C."/>
            <person name="Birren B."/>
        </authorList>
    </citation>
    <scope>NUCLEOTIDE SEQUENCE [LARGE SCALE GENOMIC DNA]</scope>
    <source>
        <strain evidence="1">ATCC 38817</strain>
    </source>
</reference>